<evidence type="ECO:0000313" key="2">
    <source>
        <dbReference type="Proteomes" id="UP000190285"/>
    </source>
</evidence>
<name>A0A1T5LV26_9FIRM</name>
<gene>
    <name evidence="1" type="ORF">SAMN02194393_03366</name>
</gene>
<reference evidence="1 2" key="1">
    <citation type="submission" date="2017-02" db="EMBL/GenBank/DDBJ databases">
        <authorList>
            <person name="Peterson S.W."/>
        </authorList>
    </citation>
    <scope>NUCLEOTIDE SEQUENCE [LARGE SCALE GENOMIC DNA]</scope>
    <source>
        <strain evidence="1 2">M1</strain>
    </source>
</reference>
<proteinExistence type="predicted"/>
<keyword evidence="2" id="KW-1185">Reference proteome</keyword>
<sequence length="256" mass="29431">MEIIHLGDYWNEEKMIGNKFNIMKDNKEVGRNFRRAYGYLAGAKGIYDNIKANMDEAIYPAKVNKIIGKLIIEIFGEIVFGNDIGKERHLFGSAITPEGIKDYLETVIDLNEKIFVLKGVYDSAQSDILKEIAKVGLNKGYDVELFHNHFIPEKVDHIVIKNISTAITASSKFNKKDNKVIDIDSCLNRELLKTRKEEIKLDNEKLKELINLAVSNIAIAKKVHDRMEEYYIPNMDFKGVDELRKNILNRILKLNK</sequence>
<dbReference type="Proteomes" id="UP000190285">
    <property type="component" value="Unassembled WGS sequence"/>
</dbReference>
<accession>A0A1T5LV26</accession>
<organism evidence="1 2">
    <name type="scientific">Maledivibacter halophilus</name>
    <dbReference type="NCBI Taxonomy" id="36842"/>
    <lineage>
        <taxon>Bacteria</taxon>
        <taxon>Bacillati</taxon>
        <taxon>Bacillota</taxon>
        <taxon>Clostridia</taxon>
        <taxon>Peptostreptococcales</taxon>
        <taxon>Caminicellaceae</taxon>
        <taxon>Maledivibacter</taxon>
    </lineage>
</organism>
<evidence type="ECO:0000313" key="1">
    <source>
        <dbReference type="EMBL" id="SKC79816.1"/>
    </source>
</evidence>
<dbReference type="RefSeq" id="WP_079493184.1">
    <property type="nucleotide sequence ID" value="NZ_FUZT01000008.1"/>
</dbReference>
<protein>
    <submittedName>
        <fullName evidence="1">Uncharacterized protein</fullName>
    </submittedName>
</protein>
<dbReference type="AlphaFoldDB" id="A0A1T5LV26"/>
<dbReference type="EMBL" id="FUZT01000008">
    <property type="protein sequence ID" value="SKC79816.1"/>
    <property type="molecule type" value="Genomic_DNA"/>
</dbReference>
<dbReference type="STRING" id="36842.SAMN02194393_03366"/>
<dbReference type="OrthoDB" id="9781752at2"/>